<dbReference type="AlphaFoldDB" id="A0A2P8DEU1"/>
<comment type="caution">
    <text evidence="1">The sequence shown here is derived from an EMBL/GenBank/DDBJ whole genome shotgun (WGS) entry which is preliminary data.</text>
</comment>
<protein>
    <submittedName>
        <fullName evidence="1">SEC-C motif-containing protein</fullName>
    </submittedName>
</protein>
<accession>A0A2P8DEU1</accession>
<dbReference type="Proteomes" id="UP000240542">
    <property type="component" value="Unassembled WGS sequence"/>
</dbReference>
<sequence>MEHEVARYPESAGEIMVETVDELQRNGWFEDALELCGRVIADFPGMDSAFARMHRIETLWKLGRDGDAEEALAELWELDEEALLAAELVAELLDSHGDPLRALQWSDRAFAGLLRPDVDPEEIENLGDLVHAQWRAALRRRMGFAPDALDRAAQRRDPAMELGALRPTEDPGRQGLAALGVVDSAPSAAYREETDEVLLSHIVRADVADAHAAGLLTGFGDTEALTPDTYFREVELNRRQMRRETEFSRGRDIPLSMAEIRAFADEQGVTTPTENIRSAAAAAKHSRGGDFPMWPPERNQPCWCASDRKYKKCCGRP</sequence>
<dbReference type="SUPFAM" id="SSF103642">
    <property type="entry name" value="Sec-C motif"/>
    <property type="match status" value="1"/>
</dbReference>
<keyword evidence="2" id="KW-1185">Reference proteome</keyword>
<dbReference type="InterPro" id="IPR004027">
    <property type="entry name" value="SEC_C_motif"/>
</dbReference>
<dbReference type="EMBL" id="PYGA01000014">
    <property type="protein sequence ID" value="PSK95730.1"/>
    <property type="molecule type" value="Genomic_DNA"/>
</dbReference>
<dbReference type="Gene3D" id="1.25.40.10">
    <property type="entry name" value="Tetratricopeptide repeat domain"/>
    <property type="match status" value="1"/>
</dbReference>
<evidence type="ECO:0000313" key="1">
    <source>
        <dbReference type="EMBL" id="PSK95730.1"/>
    </source>
</evidence>
<dbReference type="InterPro" id="IPR011990">
    <property type="entry name" value="TPR-like_helical_dom_sf"/>
</dbReference>
<dbReference type="Pfam" id="PF02810">
    <property type="entry name" value="SEC-C"/>
    <property type="match status" value="1"/>
</dbReference>
<evidence type="ECO:0000313" key="2">
    <source>
        <dbReference type="Proteomes" id="UP000240542"/>
    </source>
</evidence>
<name>A0A2P8DEU1_9ACTN</name>
<dbReference type="SUPFAM" id="SSF48452">
    <property type="entry name" value="TPR-like"/>
    <property type="match status" value="1"/>
</dbReference>
<reference evidence="1 2" key="1">
    <citation type="submission" date="2018-03" db="EMBL/GenBank/DDBJ databases">
        <title>Genomic Encyclopedia of Archaeal and Bacterial Type Strains, Phase II (KMG-II): from individual species to whole genera.</title>
        <authorList>
            <person name="Goeker M."/>
        </authorList>
    </citation>
    <scope>NUCLEOTIDE SEQUENCE [LARGE SCALE GENOMIC DNA]</scope>
    <source>
        <strain evidence="1 2">DSM 45312</strain>
    </source>
</reference>
<dbReference type="Gene3D" id="3.10.450.50">
    <property type="match status" value="1"/>
</dbReference>
<organism evidence="1 2">
    <name type="scientific">Murinocardiopsis flavida</name>
    <dbReference type="NCBI Taxonomy" id="645275"/>
    <lineage>
        <taxon>Bacteria</taxon>
        <taxon>Bacillati</taxon>
        <taxon>Actinomycetota</taxon>
        <taxon>Actinomycetes</taxon>
        <taxon>Streptosporangiales</taxon>
        <taxon>Nocardiopsidaceae</taxon>
        <taxon>Murinocardiopsis</taxon>
    </lineage>
</organism>
<proteinExistence type="predicted"/>
<gene>
    <name evidence="1" type="ORF">CLV63_114163</name>
</gene>